<evidence type="ECO:0000256" key="2">
    <source>
        <dbReference type="ARBA" id="ARBA00006175"/>
    </source>
</evidence>
<dbReference type="PROSITE" id="PS00221">
    <property type="entry name" value="MIP"/>
    <property type="match status" value="1"/>
</dbReference>
<evidence type="ECO:0000313" key="10">
    <source>
        <dbReference type="Proteomes" id="UP000664632"/>
    </source>
</evidence>
<evidence type="ECO:0000256" key="7">
    <source>
        <dbReference type="RuleBase" id="RU000477"/>
    </source>
</evidence>
<reference evidence="9 10" key="1">
    <citation type="submission" date="2021-03" db="EMBL/GenBank/DDBJ databases">
        <title>Enterococcal diversity collection.</title>
        <authorList>
            <person name="Gilmore M.S."/>
            <person name="Schwartzman J."/>
            <person name="Van Tyne D."/>
            <person name="Martin M."/>
            <person name="Earl A.M."/>
            <person name="Manson A.L."/>
            <person name="Straub T."/>
            <person name="Salamzade R."/>
            <person name="Saavedra J."/>
            <person name="Lebreton F."/>
            <person name="Prichula J."/>
            <person name="Schaufler K."/>
            <person name="Gaca A."/>
            <person name="Sgardioli B."/>
            <person name="Wagenaar J."/>
            <person name="Strong T."/>
        </authorList>
    </citation>
    <scope>NUCLEOTIDE SEQUENCE [LARGE SCALE GENOMIC DNA]</scope>
    <source>
        <strain evidence="9 10">DIV0869a</strain>
    </source>
</reference>
<gene>
    <name evidence="9" type="ORF">JZO69_10625</name>
</gene>
<dbReference type="PANTHER" id="PTHR43829">
    <property type="entry name" value="AQUAPORIN OR AQUAGLYCEROPORIN RELATED"/>
    <property type="match status" value="1"/>
</dbReference>
<feature type="transmembrane region" description="Helical" evidence="8">
    <location>
        <begin position="135"/>
        <end position="156"/>
    </location>
</feature>
<keyword evidence="4 7" id="KW-0812">Transmembrane</keyword>
<keyword evidence="5 8" id="KW-1133">Transmembrane helix</keyword>
<evidence type="ECO:0000256" key="1">
    <source>
        <dbReference type="ARBA" id="ARBA00004141"/>
    </source>
</evidence>
<dbReference type="NCBIfam" id="TIGR00861">
    <property type="entry name" value="MIP"/>
    <property type="match status" value="1"/>
</dbReference>
<keyword evidence="10" id="KW-1185">Reference proteome</keyword>
<dbReference type="InterPro" id="IPR050363">
    <property type="entry name" value="MIP/Aquaporin"/>
</dbReference>
<evidence type="ECO:0000256" key="5">
    <source>
        <dbReference type="ARBA" id="ARBA00022989"/>
    </source>
</evidence>
<feature type="transmembrane region" description="Helical" evidence="8">
    <location>
        <begin position="38"/>
        <end position="63"/>
    </location>
</feature>
<dbReference type="InterPro" id="IPR023271">
    <property type="entry name" value="Aquaporin-like"/>
</dbReference>
<dbReference type="Pfam" id="PF00230">
    <property type="entry name" value="MIP"/>
    <property type="match status" value="1"/>
</dbReference>
<organism evidence="9 10">
    <name type="scientific">Candidatus Enterococcus ikei</name>
    <dbReference type="NCBI Taxonomy" id="2815326"/>
    <lineage>
        <taxon>Bacteria</taxon>
        <taxon>Bacillati</taxon>
        <taxon>Bacillota</taxon>
        <taxon>Bacilli</taxon>
        <taxon>Lactobacillales</taxon>
        <taxon>Enterococcaceae</taxon>
        <taxon>Enterococcus</taxon>
    </lineage>
</organism>
<dbReference type="PANTHER" id="PTHR43829:SF9">
    <property type="entry name" value="AQUAPORIN-9"/>
    <property type="match status" value="1"/>
</dbReference>
<dbReference type="Gene3D" id="1.20.1080.10">
    <property type="entry name" value="Glycerol uptake facilitator protein"/>
    <property type="match status" value="1"/>
</dbReference>
<keyword evidence="3 7" id="KW-0813">Transport</keyword>
<comment type="caution">
    <text evidence="9">The sequence shown here is derived from an EMBL/GenBank/DDBJ whole genome shotgun (WGS) entry which is preliminary data.</text>
</comment>
<evidence type="ECO:0000313" key="9">
    <source>
        <dbReference type="EMBL" id="MBO0440817.1"/>
    </source>
</evidence>
<name>A0ABS3GZX9_9ENTE</name>
<evidence type="ECO:0000256" key="6">
    <source>
        <dbReference type="ARBA" id="ARBA00023136"/>
    </source>
</evidence>
<feature type="transmembrane region" description="Helical" evidence="8">
    <location>
        <begin position="218"/>
        <end position="238"/>
    </location>
</feature>
<accession>A0ABS3GZX9</accession>
<comment type="subcellular location">
    <subcellularLocation>
        <location evidence="1">Membrane</location>
        <topology evidence="1">Multi-pass membrane protein</topology>
    </subcellularLocation>
</comment>
<dbReference type="Proteomes" id="UP000664632">
    <property type="component" value="Unassembled WGS sequence"/>
</dbReference>
<dbReference type="RefSeq" id="WP_207112852.1">
    <property type="nucleotide sequence ID" value="NZ_JAFLWD010000025.1"/>
</dbReference>
<protein>
    <submittedName>
        <fullName evidence="9">Aquaporin family protein</fullName>
    </submittedName>
</protein>
<dbReference type="SUPFAM" id="SSF81338">
    <property type="entry name" value="Aquaporin-like"/>
    <property type="match status" value="1"/>
</dbReference>
<dbReference type="InterPro" id="IPR022357">
    <property type="entry name" value="MIP_CS"/>
</dbReference>
<dbReference type="EMBL" id="JAFLWD010000025">
    <property type="protein sequence ID" value="MBO0440817.1"/>
    <property type="molecule type" value="Genomic_DNA"/>
</dbReference>
<dbReference type="PRINTS" id="PR00783">
    <property type="entry name" value="MINTRINSICP"/>
</dbReference>
<evidence type="ECO:0000256" key="4">
    <source>
        <dbReference type="ARBA" id="ARBA00022692"/>
    </source>
</evidence>
<proteinExistence type="inferred from homology"/>
<evidence type="ECO:0000256" key="3">
    <source>
        <dbReference type="ARBA" id="ARBA00022448"/>
    </source>
</evidence>
<sequence length="239" mass="25075">MDTSNMTQIFSEFLGTMILILLGDGVCAGVNLKKSKSAASGWIVIAFGWAMAVTIAVYVAGYMGPAHLNPAVTIAMAMTGSFEWSMVVPFIIAQVLGAVVGAVLVWLAYLPHWQVTEDQGAILGTFATGPAIRNYPANMVTEVIGTFVLVLGLLSFSQHSFTDGLNPLVVGALILSIGLSLGGPTGYAINPARDFGPRLAHQLLPISTKGDSDWSYSWVPIVGPVIGAAIASGVYMLMV</sequence>
<dbReference type="InterPro" id="IPR000425">
    <property type="entry name" value="MIP"/>
</dbReference>
<feature type="transmembrane region" description="Helical" evidence="8">
    <location>
        <begin position="84"/>
        <end position="109"/>
    </location>
</feature>
<feature type="transmembrane region" description="Helical" evidence="8">
    <location>
        <begin position="168"/>
        <end position="189"/>
    </location>
</feature>
<keyword evidence="6 8" id="KW-0472">Membrane</keyword>
<comment type="similarity">
    <text evidence="2 7">Belongs to the MIP/aquaporin (TC 1.A.8) family.</text>
</comment>
<evidence type="ECO:0000256" key="8">
    <source>
        <dbReference type="SAM" id="Phobius"/>
    </source>
</evidence>